<keyword evidence="3" id="KW-1185">Reference proteome</keyword>
<evidence type="ECO:0000256" key="1">
    <source>
        <dbReference type="SAM" id="Phobius"/>
    </source>
</evidence>
<evidence type="ECO:0000313" key="3">
    <source>
        <dbReference type="Proteomes" id="UP000183028"/>
    </source>
</evidence>
<name>A0A1H6QKE0_9FIRM</name>
<sequence>MKQLSRKAFITFFLIAIALFIIVGYKYVSRHEVLVTASSYQYEVLVNDAELKAKNLGVVNAEKSKIPYQKQTITLNQKEDMSGFKIDEPLTLEKIMQLKGPSKQDKVGKQNANAVAYELVVVGDIVRQTDQQTKKSQVVVVNARVSSVRIPLVLDKQTATIANSNNTKTKTISLDELNNSLDDVAKRKNIIAW</sequence>
<proteinExistence type="predicted"/>
<evidence type="ECO:0000313" key="2">
    <source>
        <dbReference type="EMBL" id="SEI39940.1"/>
    </source>
</evidence>
<dbReference type="Proteomes" id="UP000183028">
    <property type="component" value="Unassembled WGS sequence"/>
</dbReference>
<protein>
    <submittedName>
        <fullName evidence="2">Uncharacterized protein</fullName>
    </submittedName>
</protein>
<dbReference type="AlphaFoldDB" id="A0A1H6QKE0"/>
<keyword evidence="1" id="KW-1133">Transmembrane helix</keyword>
<dbReference type="EMBL" id="FNYK01000002">
    <property type="protein sequence ID" value="SEI39940.1"/>
    <property type="molecule type" value="Genomic_DNA"/>
</dbReference>
<dbReference type="OrthoDB" id="9921013at2"/>
<dbReference type="RefSeq" id="WP_074731136.1">
    <property type="nucleotide sequence ID" value="NZ_CADAXY010000011.1"/>
</dbReference>
<gene>
    <name evidence="2" type="ORF">SAMN04487834_100279</name>
</gene>
<keyword evidence="1" id="KW-0472">Membrane</keyword>
<reference evidence="3" key="1">
    <citation type="submission" date="2016-10" db="EMBL/GenBank/DDBJ databases">
        <authorList>
            <person name="Varghese N."/>
        </authorList>
    </citation>
    <scope>NUCLEOTIDE SEQUENCE [LARGE SCALE GENOMIC DNA]</scope>
    <source>
        <strain evidence="3">DSM 20406</strain>
    </source>
</reference>
<accession>A0A1H6QKE0</accession>
<feature type="transmembrane region" description="Helical" evidence="1">
    <location>
        <begin position="9"/>
        <end position="28"/>
    </location>
</feature>
<organism evidence="2 3">
    <name type="scientific">Sharpea azabuensis</name>
    <dbReference type="NCBI Taxonomy" id="322505"/>
    <lineage>
        <taxon>Bacteria</taxon>
        <taxon>Bacillati</taxon>
        <taxon>Bacillota</taxon>
        <taxon>Erysipelotrichia</taxon>
        <taxon>Erysipelotrichales</taxon>
        <taxon>Coprobacillaceae</taxon>
        <taxon>Sharpea</taxon>
    </lineage>
</organism>
<dbReference type="STRING" id="322505.SAMN04487836_11020"/>
<keyword evidence="1" id="KW-0812">Transmembrane</keyword>